<dbReference type="SMART" id="SM00419">
    <property type="entry name" value="HTH_CRP"/>
    <property type="match status" value="1"/>
</dbReference>
<sequence length="228" mass="25551">MLKIPEYYYDGTFTAFQPQLTAGRSPQSVAATDQLVTIGEFMTRSFYVHRGVLRFYILDGSTGSEKTELFIGPGGLFPLYSPVERQYRMERDAFLVKAQTDAVVTPLPQRRLADLLATNSALALAMLRQYADFSSILLYDAVVLATQDSTTKVCNYLYQYEQLLKPHGIVLTQAAMASNIGLPLLTFTRVLQKLRQLGIVTTARKTLTVTDWPALIQRCSPELLHTND</sequence>
<feature type="domain" description="HTH crp-type" evidence="4">
    <location>
        <begin position="165"/>
        <end position="211"/>
    </location>
</feature>
<dbReference type="SUPFAM" id="SSF51206">
    <property type="entry name" value="cAMP-binding domain-like"/>
    <property type="match status" value="1"/>
</dbReference>
<dbReference type="GO" id="GO:0006355">
    <property type="term" value="P:regulation of DNA-templated transcription"/>
    <property type="evidence" value="ECO:0007669"/>
    <property type="project" value="InterPro"/>
</dbReference>
<dbReference type="Proteomes" id="UP000297348">
    <property type="component" value="Unassembled WGS sequence"/>
</dbReference>
<name>A0A4Z0J6K5_9LACO</name>
<keyword evidence="3" id="KW-0804">Transcription</keyword>
<evidence type="ECO:0000256" key="2">
    <source>
        <dbReference type="ARBA" id="ARBA00023125"/>
    </source>
</evidence>
<evidence type="ECO:0000256" key="1">
    <source>
        <dbReference type="ARBA" id="ARBA00023015"/>
    </source>
</evidence>
<dbReference type="InterPro" id="IPR012318">
    <property type="entry name" value="HTH_CRP"/>
</dbReference>
<dbReference type="SUPFAM" id="SSF46785">
    <property type="entry name" value="Winged helix' DNA-binding domain"/>
    <property type="match status" value="1"/>
</dbReference>
<dbReference type="InterPro" id="IPR014710">
    <property type="entry name" value="RmlC-like_jellyroll"/>
</dbReference>
<keyword evidence="6" id="KW-1185">Reference proteome</keyword>
<dbReference type="OrthoDB" id="2960984at2"/>
<reference evidence="5 6" key="1">
    <citation type="submission" date="2018-10" db="EMBL/GenBank/DDBJ databases">
        <title>Lactobacillus sp. R7 and Lactobacillus sp. R19 isolated from fermented mustard green product of Taiwan.</title>
        <authorList>
            <person name="Lin S.-T."/>
        </authorList>
    </citation>
    <scope>NUCLEOTIDE SEQUENCE [LARGE SCALE GENOMIC DNA]</scope>
    <source>
        <strain evidence="5 6">BCRC 81129</strain>
    </source>
</reference>
<dbReference type="GO" id="GO:0003677">
    <property type="term" value="F:DNA binding"/>
    <property type="evidence" value="ECO:0007669"/>
    <property type="project" value="UniProtKB-KW"/>
</dbReference>
<proteinExistence type="predicted"/>
<evidence type="ECO:0000313" key="5">
    <source>
        <dbReference type="EMBL" id="TGD17527.1"/>
    </source>
</evidence>
<comment type="caution">
    <text evidence="5">The sequence shown here is derived from an EMBL/GenBank/DDBJ whole genome shotgun (WGS) entry which is preliminary data.</text>
</comment>
<keyword evidence="2" id="KW-0238">DNA-binding</keyword>
<evidence type="ECO:0000259" key="4">
    <source>
        <dbReference type="SMART" id="SM00419"/>
    </source>
</evidence>
<dbReference type="Gene3D" id="2.60.120.10">
    <property type="entry name" value="Jelly Rolls"/>
    <property type="match status" value="1"/>
</dbReference>
<dbReference type="AlphaFoldDB" id="A0A4Z0J6K5"/>
<accession>A0A4Z0J6K5</accession>
<dbReference type="RefSeq" id="WP_135368908.1">
    <property type="nucleotide sequence ID" value="NZ_RKLX01000029.1"/>
</dbReference>
<dbReference type="EMBL" id="RKLX01000029">
    <property type="protein sequence ID" value="TGD17527.1"/>
    <property type="molecule type" value="Genomic_DNA"/>
</dbReference>
<evidence type="ECO:0000313" key="6">
    <source>
        <dbReference type="Proteomes" id="UP000297348"/>
    </source>
</evidence>
<dbReference type="Pfam" id="PF13545">
    <property type="entry name" value="HTH_Crp_2"/>
    <property type="match status" value="1"/>
</dbReference>
<protein>
    <submittedName>
        <fullName evidence="5">Crp/Fnr family transcriptional regulator</fullName>
    </submittedName>
</protein>
<dbReference type="InterPro" id="IPR036390">
    <property type="entry name" value="WH_DNA-bd_sf"/>
</dbReference>
<gene>
    <name evidence="5" type="ORF">EGT51_11980</name>
</gene>
<evidence type="ECO:0000256" key="3">
    <source>
        <dbReference type="ARBA" id="ARBA00023163"/>
    </source>
</evidence>
<dbReference type="InterPro" id="IPR018490">
    <property type="entry name" value="cNMP-bd_dom_sf"/>
</dbReference>
<keyword evidence="1" id="KW-0805">Transcription regulation</keyword>
<organism evidence="5 6">
    <name type="scientific">Levilactobacillus suantsaiihabitans</name>
    <dbReference type="NCBI Taxonomy" id="2487722"/>
    <lineage>
        <taxon>Bacteria</taxon>
        <taxon>Bacillati</taxon>
        <taxon>Bacillota</taxon>
        <taxon>Bacilli</taxon>
        <taxon>Lactobacillales</taxon>
        <taxon>Lactobacillaceae</taxon>
        <taxon>Levilactobacillus</taxon>
    </lineage>
</organism>